<dbReference type="EMBL" id="JAYMGO010000006">
    <property type="protein sequence ID" value="KAL1273429.1"/>
    <property type="molecule type" value="Genomic_DNA"/>
</dbReference>
<protein>
    <submittedName>
        <fullName evidence="1">Uncharacterized protein</fullName>
    </submittedName>
</protein>
<evidence type="ECO:0000313" key="2">
    <source>
        <dbReference type="Proteomes" id="UP001558613"/>
    </source>
</evidence>
<keyword evidence="2" id="KW-1185">Reference proteome</keyword>
<comment type="caution">
    <text evidence="1">The sequence shown here is derived from an EMBL/GenBank/DDBJ whole genome shotgun (WGS) entry which is preliminary data.</text>
</comment>
<evidence type="ECO:0000313" key="1">
    <source>
        <dbReference type="EMBL" id="KAL1273429.1"/>
    </source>
</evidence>
<accession>A0ABR3N995</accession>
<organism evidence="1 2">
    <name type="scientific">Cirrhinus molitorella</name>
    <name type="common">mud carp</name>
    <dbReference type="NCBI Taxonomy" id="172907"/>
    <lineage>
        <taxon>Eukaryota</taxon>
        <taxon>Metazoa</taxon>
        <taxon>Chordata</taxon>
        <taxon>Craniata</taxon>
        <taxon>Vertebrata</taxon>
        <taxon>Euteleostomi</taxon>
        <taxon>Actinopterygii</taxon>
        <taxon>Neopterygii</taxon>
        <taxon>Teleostei</taxon>
        <taxon>Ostariophysi</taxon>
        <taxon>Cypriniformes</taxon>
        <taxon>Cyprinidae</taxon>
        <taxon>Labeoninae</taxon>
        <taxon>Labeonini</taxon>
        <taxon>Cirrhinus</taxon>
    </lineage>
</organism>
<sequence>MGPEQILSGLMARQETLRLLCAGAARGGRLPLSDLSSESLCAGGRCLYVYGELAGAPQQMPVRVPSRRGHRRRVLGIISGRSLPAIAQRTTFINYSGVAAQQRAEKVSLRTDGCRLSVLMERRLEVDRDYNAVALSDDNRYLLNVSPRICLCQNERFPSKSAFEARPPTVYLIHRTQRINMKAGGL</sequence>
<gene>
    <name evidence="1" type="ORF">QQF64_029291</name>
</gene>
<proteinExistence type="predicted"/>
<dbReference type="Proteomes" id="UP001558613">
    <property type="component" value="Unassembled WGS sequence"/>
</dbReference>
<reference evidence="1 2" key="1">
    <citation type="submission" date="2023-09" db="EMBL/GenBank/DDBJ databases">
        <authorList>
            <person name="Wang M."/>
        </authorList>
    </citation>
    <scope>NUCLEOTIDE SEQUENCE [LARGE SCALE GENOMIC DNA]</scope>
    <source>
        <strain evidence="1">GT-2023</strain>
        <tissue evidence="1">Liver</tissue>
    </source>
</reference>
<name>A0ABR3N995_9TELE</name>